<evidence type="ECO:0000313" key="8">
    <source>
        <dbReference type="EMBL" id="KAJ6975425.1"/>
    </source>
</evidence>
<dbReference type="Pfam" id="PF13041">
    <property type="entry name" value="PPR_2"/>
    <property type="match status" value="3"/>
</dbReference>
<evidence type="ECO:0000256" key="2">
    <source>
        <dbReference type="ARBA" id="ARBA00006643"/>
    </source>
</evidence>
<protein>
    <submittedName>
        <fullName evidence="8">Pentatricopeptide repeat-containing protein</fullName>
    </submittedName>
</protein>
<dbReference type="InterPro" id="IPR046848">
    <property type="entry name" value="E_motif"/>
</dbReference>
<dbReference type="FunFam" id="1.25.40.10:FF:000501">
    <property type="entry name" value="Putative pentatricopeptide repeat-containing protein mitochondrial"/>
    <property type="match status" value="1"/>
</dbReference>
<dbReference type="EMBL" id="JAQIZT010000013">
    <property type="protein sequence ID" value="KAJ6975425.1"/>
    <property type="molecule type" value="Genomic_DNA"/>
</dbReference>
<sequence>MPRPTTDGWYLFLRSFSSSIHPQLPNSTPEATDLFNKVRVLSTRGNIKEALSFFYSTPQLNQSQQTYATLFHACACHGNLKQGQYLHQHMISKNPKNPQDLFVTNHLINMYAKCGDLDCARQVFDEMGRRNVVSWTALISGYAQHGRSYECFSLFSDMLVDCYPNEFAFASVITSCDYVCGKQVHALALKMGLIASVYVGNALITRYSRSCEDNFVGDGSEACRVFESMEFRNLVSWNSMIAAFQHWKLGGLAIGIFCQMHSGGVEFDGATLVSVLSSLSESYDGDNADVGLKGCFQLHCVSIKRGFMLKIELATALVKAYSDLGGKVSDCYRLFMETSSRDLFLWTGIITAFADREPEEALVLFRQMYREGLAPDWCTFSIVLKACAGFVTERHALAVYSQVVKAGFEDDRVLANTLIHAYARCGSISFSKQVFDKMRSRDVVSWNSMIKAYALHGQAKEALHLFSEMNVRPDSATMVALLSACSHAGLVEEGINIFDSMSMNHGVSPQLDHYACMVDILGRAGLLLEAGELISRMPMKPDSVVWSALLSSCRKYGETQLAKLAADKLKELEPGNSLGYVQISNIYCSGGSYNEAGLIRDEMNGSRVRKEPGLSWIEIENRVHEFASGGRRHPQREAIYAKLYSLIGQLKGVGYVPETSLALQDIEEEHKQEQLYLHSEKLALVFALMSEGSLRCGGGVIRIVKNIRICVDCHNFMKLASDLLQKEIVILLKPTQFDYGMHCLSWRYFMAVTTIDPSDWSNPQCSWPCICAENTIISTETILIVSDCLRILAAEIPRHHPYSLTKIKVLVILLHFSSGLRTKTSNNVVLTMIKCYFMTFVDVMLHQRSGTYLLLLFIFLNNRSDISRGREVDTRMCAFLSLMHRRHLPTYLAANNVELLTRYAPMRFLCPEYSVRKMHSHQTSGSAEFKMMTFLFLDKKIKNIFKINSIKFHLNLK</sequence>
<dbReference type="Pfam" id="PF20431">
    <property type="entry name" value="E_motif"/>
    <property type="match status" value="1"/>
</dbReference>
<dbReference type="InterPro" id="IPR046960">
    <property type="entry name" value="PPR_At4g14850-like_plant"/>
</dbReference>
<dbReference type="PANTHER" id="PTHR47926">
    <property type="entry name" value="PENTATRICOPEPTIDE REPEAT-CONTAINING PROTEIN"/>
    <property type="match status" value="1"/>
</dbReference>
<comment type="caution">
    <text evidence="8">The sequence shown here is derived from an EMBL/GenBank/DDBJ whole genome shotgun (WGS) entry which is preliminary data.</text>
</comment>
<dbReference type="AlphaFoldDB" id="A0AAD6Q2I3"/>
<comment type="similarity">
    <text evidence="2">Belongs to the PPR family. PCMP-H subfamily.</text>
</comment>
<feature type="domain" description="DYW" evidence="7">
    <location>
        <begin position="654"/>
        <end position="730"/>
    </location>
</feature>
<dbReference type="NCBIfam" id="TIGR00756">
    <property type="entry name" value="PPR"/>
    <property type="match status" value="5"/>
</dbReference>
<keyword evidence="3" id="KW-0677">Repeat</keyword>
<feature type="repeat" description="PPR" evidence="6">
    <location>
        <begin position="474"/>
        <end position="509"/>
    </location>
</feature>
<proteinExistence type="inferred from homology"/>
<dbReference type="Pfam" id="PF01535">
    <property type="entry name" value="PPR"/>
    <property type="match status" value="2"/>
</dbReference>
<dbReference type="Proteomes" id="UP001164929">
    <property type="component" value="Chromosome 13"/>
</dbReference>
<evidence type="ECO:0000256" key="6">
    <source>
        <dbReference type="PROSITE-ProRule" id="PRU00708"/>
    </source>
</evidence>
<evidence type="ECO:0000256" key="4">
    <source>
        <dbReference type="ARBA" id="ARBA00022946"/>
    </source>
</evidence>
<evidence type="ECO:0000256" key="3">
    <source>
        <dbReference type="ARBA" id="ARBA00022737"/>
    </source>
</evidence>
<gene>
    <name evidence="8" type="ORF">NC653_031314</name>
</gene>
<feature type="repeat" description="PPR" evidence="6">
    <location>
        <begin position="442"/>
        <end position="472"/>
    </location>
</feature>
<dbReference type="FunFam" id="1.25.40.10:FF:001093">
    <property type="entry name" value="Pentatricopeptide repeat-containing protein At2g34400"/>
    <property type="match status" value="1"/>
</dbReference>
<evidence type="ECO:0000313" key="9">
    <source>
        <dbReference type="Proteomes" id="UP001164929"/>
    </source>
</evidence>
<dbReference type="InterPro" id="IPR002885">
    <property type="entry name" value="PPR_rpt"/>
</dbReference>
<name>A0AAD6Q2I3_9ROSI</name>
<evidence type="ECO:0000256" key="1">
    <source>
        <dbReference type="ARBA" id="ARBA00004173"/>
    </source>
</evidence>
<dbReference type="SUPFAM" id="SSF48452">
    <property type="entry name" value="TPR-like"/>
    <property type="match status" value="1"/>
</dbReference>
<dbReference type="GO" id="GO:0009451">
    <property type="term" value="P:RNA modification"/>
    <property type="evidence" value="ECO:0007669"/>
    <property type="project" value="InterPro"/>
</dbReference>
<dbReference type="GO" id="GO:0003723">
    <property type="term" value="F:RNA binding"/>
    <property type="evidence" value="ECO:0007669"/>
    <property type="project" value="InterPro"/>
</dbReference>
<dbReference type="PANTHER" id="PTHR47926:SF382">
    <property type="entry name" value="PENTACOTRIPEPTIDE-REPEAT REGION OF PRORP DOMAIN-CONTAINING PROTEIN"/>
    <property type="match status" value="1"/>
</dbReference>
<dbReference type="GO" id="GO:0008270">
    <property type="term" value="F:zinc ion binding"/>
    <property type="evidence" value="ECO:0007669"/>
    <property type="project" value="InterPro"/>
</dbReference>
<feature type="repeat" description="PPR" evidence="6">
    <location>
        <begin position="411"/>
        <end position="441"/>
    </location>
</feature>
<dbReference type="PROSITE" id="PS51375">
    <property type="entry name" value="PPR"/>
    <property type="match status" value="4"/>
</dbReference>
<comment type="subcellular location">
    <subcellularLocation>
        <location evidence="1">Mitochondrion</location>
    </subcellularLocation>
</comment>
<accession>A0AAD6Q2I3</accession>
<dbReference type="Gene3D" id="1.25.40.10">
    <property type="entry name" value="Tetratricopeptide repeat domain"/>
    <property type="match status" value="5"/>
</dbReference>
<organism evidence="8 9">
    <name type="scientific">Populus alba x Populus x berolinensis</name>
    <dbReference type="NCBI Taxonomy" id="444605"/>
    <lineage>
        <taxon>Eukaryota</taxon>
        <taxon>Viridiplantae</taxon>
        <taxon>Streptophyta</taxon>
        <taxon>Embryophyta</taxon>
        <taxon>Tracheophyta</taxon>
        <taxon>Spermatophyta</taxon>
        <taxon>Magnoliopsida</taxon>
        <taxon>eudicotyledons</taxon>
        <taxon>Gunneridae</taxon>
        <taxon>Pentapetalae</taxon>
        <taxon>rosids</taxon>
        <taxon>fabids</taxon>
        <taxon>Malpighiales</taxon>
        <taxon>Salicaceae</taxon>
        <taxon>Saliceae</taxon>
        <taxon>Populus</taxon>
    </lineage>
</organism>
<reference evidence="8" key="1">
    <citation type="journal article" date="2023" name="Mol. Ecol. Resour.">
        <title>Chromosome-level genome assembly of a triploid poplar Populus alba 'Berolinensis'.</title>
        <authorList>
            <person name="Chen S."/>
            <person name="Yu Y."/>
            <person name="Wang X."/>
            <person name="Wang S."/>
            <person name="Zhang T."/>
            <person name="Zhou Y."/>
            <person name="He R."/>
            <person name="Meng N."/>
            <person name="Wang Y."/>
            <person name="Liu W."/>
            <person name="Liu Z."/>
            <person name="Liu J."/>
            <person name="Guo Q."/>
            <person name="Huang H."/>
            <person name="Sederoff R.R."/>
            <person name="Wang G."/>
            <person name="Qu G."/>
            <person name="Chen S."/>
        </authorList>
    </citation>
    <scope>NUCLEOTIDE SEQUENCE</scope>
    <source>
        <strain evidence="8">SC-2020</strain>
    </source>
</reference>
<dbReference type="InterPro" id="IPR032867">
    <property type="entry name" value="DYW_dom"/>
</dbReference>
<keyword evidence="9" id="KW-1185">Reference proteome</keyword>
<dbReference type="InterPro" id="IPR011990">
    <property type="entry name" value="TPR-like_helical_dom_sf"/>
</dbReference>
<evidence type="ECO:0000256" key="5">
    <source>
        <dbReference type="ARBA" id="ARBA00023128"/>
    </source>
</evidence>
<dbReference type="GO" id="GO:0005739">
    <property type="term" value="C:mitochondrion"/>
    <property type="evidence" value="ECO:0007669"/>
    <property type="project" value="UniProtKB-SubCell"/>
</dbReference>
<keyword evidence="4" id="KW-0809">Transit peptide</keyword>
<feature type="repeat" description="PPR" evidence="6">
    <location>
        <begin position="100"/>
        <end position="134"/>
    </location>
</feature>
<evidence type="ECO:0000259" key="7">
    <source>
        <dbReference type="Pfam" id="PF14432"/>
    </source>
</evidence>
<keyword evidence="5" id="KW-0496">Mitochondrion</keyword>
<dbReference type="Pfam" id="PF14432">
    <property type="entry name" value="DYW_deaminase"/>
    <property type="match status" value="1"/>
</dbReference>